<dbReference type="EMBL" id="AFIJ01000029">
    <property type="protein sequence ID" value="EGL40320.1"/>
    <property type="molecule type" value="Genomic_DNA"/>
</dbReference>
<gene>
    <name evidence="9" type="primary">acdA</name>
    <name evidence="9" type="ORF">HMPREF1039_0701</name>
</gene>
<feature type="domain" description="Acyl-CoA dehydrogenase/oxidase N-terminal" evidence="8">
    <location>
        <begin position="7"/>
        <end position="117"/>
    </location>
</feature>
<evidence type="ECO:0000313" key="9">
    <source>
        <dbReference type="EMBL" id="EGL40320.1"/>
    </source>
</evidence>
<dbReference type="Proteomes" id="UP000004018">
    <property type="component" value="Unassembled WGS sequence"/>
</dbReference>
<evidence type="ECO:0000256" key="5">
    <source>
        <dbReference type="RuleBase" id="RU362125"/>
    </source>
</evidence>
<evidence type="ECO:0000256" key="2">
    <source>
        <dbReference type="ARBA" id="ARBA00009347"/>
    </source>
</evidence>
<dbReference type="Pfam" id="PF02770">
    <property type="entry name" value="Acyl-CoA_dh_M"/>
    <property type="match status" value="1"/>
</dbReference>
<dbReference type="SUPFAM" id="SSF56645">
    <property type="entry name" value="Acyl-CoA dehydrogenase NM domain-like"/>
    <property type="match status" value="1"/>
</dbReference>
<evidence type="ECO:0000259" key="8">
    <source>
        <dbReference type="Pfam" id="PF02771"/>
    </source>
</evidence>
<sequence>MMNFSYTEEQQELIRVVRELVAKEIAPYAAEMDETEKFHDGLMEKLAAQGLFSVVIPEEYGGAGLDALTIAALYEEIGKGCAGVATTVAANALASYPVIIAGTEAQKKKYFDVLAEGNLAAFALTEPGTGSDAGSVSTRAVKTEDGKGYVLNGTKCFITNGALAEMFVVFANTRKTGGIRGLTAFIVRKGTPGFTVGKAENKMGIRSSNTTELIFQDCFVPAEDRLGREGQGFRIAMNTLDAARPLVGAVSVGIAEAAFCACSEYAKVRVQFGKPIASFEMVQSMIADMAIEIEAARMMVQKACWMKDQGLDFSRQAAMSKCYASDVAMRVTTNAVQVMGGYGYIKEYPVEKYMRDAKIMQIYEGTNQIQRLVIANKSLY</sequence>
<dbReference type="InterPro" id="IPR009075">
    <property type="entry name" value="AcylCo_DH/oxidase_C"/>
</dbReference>
<dbReference type="PIRSF" id="PIRSF016578">
    <property type="entry name" value="HsaA"/>
    <property type="match status" value="1"/>
</dbReference>
<feature type="domain" description="Acyl-CoA oxidase/dehydrogenase middle" evidence="7">
    <location>
        <begin position="121"/>
        <end position="218"/>
    </location>
</feature>
<keyword evidence="5" id="KW-0560">Oxidoreductase</keyword>
<dbReference type="Pfam" id="PF02771">
    <property type="entry name" value="Acyl-CoA_dh_N"/>
    <property type="match status" value="1"/>
</dbReference>
<comment type="caution">
    <text evidence="9">The sequence shown here is derived from an EMBL/GenBank/DDBJ whole genome shotgun (WGS) entry which is preliminary data.</text>
</comment>
<dbReference type="InterPro" id="IPR037069">
    <property type="entry name" value="AcylCoA_DH/ox_N_sf"/>
</dbReference>
<dbReference type="InterPro" id="IPR013786">
    <property type="entry name" value="AcylCoA_DH/ox_N"/>
</dbReference>
<dbReference type="Gene3D" id="2.40.110.10">
    <property type="entry name" value="Butyryl-CoA Dehydrogenase, subunit A, domain 2"/>
    <property type="match status" value="1"/>
</dbReference>
<organism evidence="9 10">
    <name type="scientific">Megasphaera lornae</name>
    <dbReference type="NCBI Taxonomy" id="1000568"/>
    <lineage>
        <taxon>Bacteria</taxon>
        <taxon>Bacillati</taxon>
        <taxon>Bacillota</taxon>
        <taxon>Negativicutes</taxon>
        <taxon>Veillonellales</taxon>
        <taxon>Veillonellaceae</taxon>
        <taxon>Megasphaera</taxon>
    </lineage>
</organism>
<accession>A0ABN0CZV0</accession>
<dbReference type="InterPro" id="IPR009100">
    <property type="entry name" value="AcylCoA_DH/oxidase_NM_dom_sf"/>
</dbReference>
<keyword evidence="3 5" id="KW-0285">Flavoprotein</keyword>
<dbReference type="InterPro" id="IPR006089">
    <property type="entry name" value="Acyl-CoA_DH_CS"/>
</dbReference>
<keyword evidence="10" id="KW-1185">Reference proteome</keyword>
<evidence type="ECO:0000259" key="6">
    <source>
        <dbReference type="Pfam" id="PF00441"/>
    </source>
</evidence>
<keyword evidence="4 5" id="KW-0274">FAD</keyword>
<evidence type="ECO:0000256" key="3">
    <source>
        <dbReference type="ARBA" id="ARBA00022630"/>
    </source>
</evidence>
<comment type="cofactor">
    <cofactor evidence="1 5">
        <name>FAD</name>
        <dbReference type="ChEBI" id="CHEBI:57692"/>
    </cofactor>
</comment>
<dbReference type="PROSITE" id="PS00073">
    <property type="entry name" value="ACYL_COA_DH_2"/>
    <property type="match status" value="1"/>
</dbReference>
<proteinExistence type="inferred from homology"/>
<dbReference type="PANTHER" id="PTHR43884">
    <property type="entry name" value="ACYL-COA DEHYDROGENASE"/>
    <property type="match status" value="1"/>
</dbReference>
<dbReference type="Pfam" id="PF00441">
    <property type="entry name" value="Acyl-CoA_dh_1"/>
    <property type="match status" value="1"/>
</dbReference>
<dbReference type="InterPro" id="IPR036250">
    <property type="entry name" value="AcylCo_DH-like_C"/>
</dbReference>
<evidence type="ECO:0000256" key="4">
    <source>
        <dbReference type="ARBA" id="ARBA00022827"/>
    </source>
</evidence>
<evidence type="ECO:0000259" key="7">
    <source>
        <dbReference type="Pfam" id="PF02770"/>
    </source>
</evidence>
<evidence type="ECO:0000313" key="10">
    <source>
        <dbReference type="Proteomes" id="UP000004018"/>
    </source>
</evidence>
<reference evidence="9 10" key="1">
    <citation type="submission" date="2011-04" db="EMBL/GenBank/DDBJ databases">
        <authorList>
            <person name="Harkins D.M."/>
            <person name="Madupu R."/>
            <person name="Durkin A.S."/>
            <person name="Torralba M."/>
            <person name="Methe B."/>
            <person name="Sutton G.G."/>
            <person name="Nelson K.E."/>
        </authorList>
    </citation>
    <scope>NUCLEOTIDE SEQUENCE [LARGE SCALE GENOMIC DNA]</scope>
    <source>
        <strain evidence="9 10">UPII 199-6</strain>
    </source>
</reference>
<dbReference type="Gene3D" id="1.20.140.10">
    <property type="entry name" value="Butyryl-CoA Dehydrogenase, subunit A, domain 3"/>
    <property type="match status" value="1"/>
</dbReference>
<protein>
    <submittedName>
        <fullName evidence="9">Acyl-CoA dehydrogenase, C-terminal domain protein</fullName>
    </submittedName>
</protein>
<dbReference type="Gene3D" id="1.10.540.10">
    <property type="entry name" value="Acyl-CoA dehydrogenase/oxidase, N-terminal domain"/>
    <property type="match status" value="1"/>
</dbReference>
<evidence type="ECO:0000256" key="1">
    <source>
        <dbReference type="ARBA" id="ARBA00001974"/>
    </source>
</evidence>
<name>A0ABN0CZV0_9FIRM</name>
<dbReference type="InterPro" id="IPR006091">
    <property type="entry name" value="Acyl-CoA_Oxase/DH_mid-dom"/>
</dbReference>
<feature type="domain" description="Acyl-CoA dehydrogenase/oxidase C-terminal" evidence="6">
    <location>
        <begin position="230"/>
        <end position="377"/>
    </location>
</feature>
<comment type="similarity">
    <text evidence="2 5">Belongs to the acyl-CoA dehydrogenase family.</text>
</comment>
<dbReference type="PANTHER" id="PTHR43884:SF12">
    <property type="entry name" value="ISOVALERYL-COA DEHYDROGENASE, MITOCHONDRIAL-RELATED"/>
    <property type="match status" value="1"/>
</dbReference>
<dbReference type="InterPro" id="IPR046373">
    <property type="entry name" value="Acyl-CoA_Oxase/DH_mid-dom_sf"/>
</dbReference>
<dbReference type="SUPFAM" id="SSF47203">
    <property type="entry name" value="Acyl-CoA dehydrogenase C-terminal domain-like"/>
    <property type="match status" value="1"/>
</dbReference>